<keyword evidence="1" id="KW-0472">Membrane</keyword>
<keyword evidence="1" id="KW-0812">Transmembrane</keyword>
<keyword evidence="1" id="KW-1133">Transmembrane helix</keyword>
<dbReference type="EMBL" id="CP095071">
    <property type="protein sequence ID" value="UOQ84425.1"/>
    <property type="molecule type" value="Genomic_DNA"/>
</dbReference>
<name>A0ABY4GKB9_9BACI</name>
<evidence type="ECO:0000313" key="3">
    <source>
        <dbReference type="Proteomes" id="UP000831537"/>
    </source>
</evidence>
<feature type="transmembrane region" description="Helical" evidence="1">
    <location>
        <begin position="12"/>
        <end position="31"/>
    </location>
</feature>
<protein>
    <submittedName>
        <fullName evidence="2">Uncharacterized protein</fullName>
    </submittedName>
</protein>
<dbReference type="RefSeq" id="WP_244742150.1">
    <property type="nucleotide sequence ID" value="NZ_CP095071.1"/>
</dbReference>
<gene>
    <name evidence="2" type="ORF">MUN87_17280</name>
</gene>
<accession>A0ABY4GKB9</accession>
<evidence type="ECO:0000256" key="1">
    <source>
        <dbReference type="SAM" id="Phobius"/>
    </source>
</evidence>
<sequence length="286" mass="32287">MKNRWVKVLQIVSLLFAVGFFCLQIGSLVVQYHYEAEYIDNRLFYIFNIMIVLALSINLLLTFKKKETLIIVSCAVVIFLAVQGYLLFESNQHIQQITNVSPDLREVFSVKNNIDTGTAAYYRSYYGILGRPKEDLESSISEIGNIEWIADDIAVFTYKDIGHQVRQFVGTYGDRQDGRSYSYVGAQIRGQWEGEETTLSATSEGVTIVHNGTSQFFEWEQAKQYGTLALVFSDNSQAKWTIGLGEDFHYDDNTLDPPVGSIILYEASMEGMPPVELMFSGPAPLS</sequence>
<proteinExistence type="predicted"/>
<feature type="transmembrane region" description="Helical" evidence="1">
    <location>
        <begin position="43"/>
        <end position="61"/>
    </location>
</feature>
<dbReference type="Proteomes" id="UP000831537">
    <property type="component" value="Chromosome"/>
</dbReference>
<reference evidence="2 3" key="1">
    <citation type="submission" date="2022-04" db="EMBL/GenBank/DDBJ databases">
        <title>Gracilibacillus sp. isolated from saltern.</title>
        <authorList>
            <person name="Won M."/>
            <person name="Lee C.-M."/>
            <person name="Woen H.-Y."/>
            <person name="Kwon S.-W."/>
        </authorList>
    </citation>
    <scope>NUCLEOTIDE SEQUENCE [LARGE SCALE GENOMIC DNA]</scope>
    <source>
        <strain evidence="2 3">SSPM10-3</strain>
    </source>
</reference>
<evidence type="ECO:0000313" key="2">
    <source>
        <dbReference type="EMBL" id="UOQ84425.1"/>
    </source>
</evidence>
<keyword evidence="3" id="KW-1185">Reference proteome</keyword>
<organism evidence="2 3">
    <name type="scientific">Gracilibacillus salinarum</name>
    <dbReference type="NCBI Taxonomy" id="2932255"/>
    <lineage>
        <taxon>Bacteria</taxon>
        <taxon>Bacillati</taxon>
        <taxon>Bacillota</taxon>
        <taxon>Bacilli</taxon>
        <taxon>Bacillales</taxon>
        <taxon>Bacillaceae</taxon>
        <taxon>Gracilibacillus</taxon>
    </lineage>
</organism>
<feature type="transmembrane region" description="Helical" evidence="1">
    <location>
        <begin position="68"/>
        <end position="88"/>
    </location>
</feature>